<proteinExistence type="predicted"/>
<protein>
    <recommendedName>
        <fullName evidence="9">C2H2-type domain-containing protein</fullName>
    </recommendedName>
</protein>
<dbReference type="GO" id="GO:0000978">
    <property type="term" value="F:RNA polymerase II cis-regulatory region sequence-specific DNA binding"/>
    <property type="evidence" value="ECO:0007669"/>
    <property type="project" value="TreeGrafter"/>
</dbReference>
<keyword evidence="3" id="KW-0677">Repeat</keyword>
<evidence type="ECO:0000256" key="4">
    <source>
        <dbReference type="ARBA" id="ARBA00022771"/>
    </source>
</evidence>
<dbReference type="PROSITE" id="PS00028">
    <property type="entry name" value="ZINC_FINGER_C2H2_1"/>
    <property type="match status" value="2"/>
</dbReference>
<dbReference type="SMART" id="SM00355">
    <property type="entry name" value="ZnF_C2H2"/>
    <property type="match status" value="5"/>
</dbReference>
<dbReference type="GO" id="GO:0001228">
    <property type="term" value="F:DNA-binding transcription activator activity, RNA polymerase II-specific"/>
    <property type="evidence" value="ECO:0007669"/>
    <property type="project" value="TreeGrafter"/>
</dbReference>
<dbReference type="PROSITE" id="PS50157">
    <property type="entry name" value="ZINC_FINGER_C2H2_2"/>
    <property type="match status" value="3"/>
</dbReference>
<evidence type="ECO:0000256" key="2">
    <source>
        <dbReference type="ARBA" id="ARBA00022723"/>
    </source>
</evidence>
<feature type="domain" description="C2H2-type" evidence="9">
    <location>
        <begin position="75"/>
        <end position="103"/>
    </location>
</feature>
<dbReference type="SUPFAM" id="SSF57667">
    <property type="entry name" value="beta-beta-alpha zinc fingers"/>
    <property type="match status" value="3"/>
</dbReference>
<keyword evidence="4 7" id="KW-0863">Zinc-finger</keyword>
<dbReference type="PANTHER" id="PTHR24376:SF235">
    <property type="entry name" value="C2H2-TYPE DOMAIN-CONTAINING PROTEIN"/>
    <property type="match status" value="1"/>
</dbReference>
<dbReference type="OrthoDB" id="8117402at2759"/>
<evidence type="ECO:0000313" key="10">
    <source>
        <dbReference type="EMBL" id="KAF2757110.1"/>
    </source>
</evidence>
<sequence>MRWRRMLSDFILDLQEEERTSNTIIAPSNRSMHATSNLTSHPTAVDSTSLVYYDYLKNLIPSSESEVIIKKEKSHECPVCHKSFTRKAIYLDHYRSQHSDERILCSICSKPFKRQNDRRRHEKLHSDERAFRCQGENENAHLGCGKRFARLHSLREHQRRKPETSCYELISKIQSRRSSATTSIPSEPDSLSEDDGDVDEEDLVMQSIEPIEIIDSPTEYDMEYIEDTKPVTSTPPVPHISIQSAHISWPSVIEAKIRQQAGRALAATHHEQVQRNVDVKNSVPSPSNGSAYHCWLCPSRYTRKESFEFHLQHHFHELEQRPYHCSQCGGDFSLIGHLNTHMSNCTAAFGLFRCNYGCGRAFPSKEDMIQHCNAPDDTGCFEKVGRYEQHVKAIILNRLAQLKV</sequence>
<dbReference type="InterPro" id="IPR036236">
    <property type="entry name" value="Znf_C2H2_sf"/>
</dbReference>
<dbReference type="EMBL" id="ML996574">
    <property type="protein sequence ID" value="KAF2757110.1"/>
    <property type="molecule type" value="Genomic_DNA"/>
</dbReference>
<reference evidence="10" key="1">
    <citation type="journal article" date="2020" name="Stud. Mycol.">
        <title>101 Dothideomycetes genomes: a test case for predicting lifestyles and emergence of pathogens.</title>
        <authorList>
            <person name="Haridas S."/>
            <person name="Albert R."/>
            <person name="Binder M."/>
            <person name="Bloem J."/>
            <person name="Labutti K."/>
            <person name="Salamov A."/>
            <person name="Andreopoulos B."/>
            <person name="Baker S."/>
            <person name="Barry K."/>
            <person name="Bills G."/>
            <person name="Bluhm B."/>
            <person name="Cannon C."/>
            <person name="Castanera R."/>
            <person name="Culley D."/>
            <person name="Daum C."/>
            <person name="Ezra D."/>
            <person name="Gonzalez J."/>
            <person name="Henrissat B."/>
            <person name="Kuo A."/>
            <person name="Liang C."/>
            <person name="Lipzen A."/>
            <person name="Lutzoni F."/>
            <person name="Magnuson J."/>
            <person name="Mondo S."/>
            <person name="Nolan M."/>
            <person name="Ohm R."/>
            <person name="Pangilinan J."/>
            <person name="Park H.-J."/>
            <person name="Ramirez L."/>
            <person name="Alfaro M."/>
            <person name="Sun H."/>
            <person name="Tritt A."/>
            <person name="Yoshinaga Y."/>
            <person name="Zwiers L.-H."/>
            <person name="Turgeon B."/>
            <person name="Goodwin S."/>
            <person name="Spatafora J."/>
            <person name="Crous P."/>
            <person name="Grigoriev I."/>
        </authorList>
    </citation>
    <scope>NUCLEOTIDE SEQUENCE</scope>
    <source>
        <strain evidence="10">CBS 121739</strain>
    </source>
</reference>
<evidence type="ECO:0000313" key="11">
    <source>
        <dbReference type="Proteomes" id="UP000799437"/>
    </source>
</evidence>
<feature type="domain" description="C2H2-type" evidence="9">
    <location>
        <begin position="352"/>
        <end position="371"/>
    </location>
</feature>
<dbReference type="GeneID" id="54488193"/>
<evidence type="ECO:0000256" key="1">
    <source>
        <dbReference type="ARBA" id="ARBA00004123"/>
    </source>
</evidence>
<evidence type="ECO:0000256" key="8">
    <source>
        <dbReference type="SAM" id="MobiDB-lite"/>
    </source>
</evidence>
<evidence type="ECO:0000256" key="5">
    <source>
        <dbReference type="ARBA" id="ARBA00022833"/>
    </source>
</evidence>
<keyword evidence="6" id="KW-0539">Nucleus</keyword>
<evidence type="ECO:0000256" key="6">
    <source>
        <dbReference type="ARBA" id="ARBA00023242"/>
    </source>
</evidence>
<evidence type="ECO:0000256" key="3">
    <source>
        <dbReference type="ARBA" id="ARBA00022737"/>
    </source>
</evidence>
<accession>A0A6A6W5A4</accession>
<keyword evidence="11" id="KW-1185">Reference proteome</keyword>
<dbReference type="GO" id="GO:0008270">
    <property type="term" value="F:zinc ion binding"/>
    <property type="evidence" value="ECO:0007669"/>
    <property type="project" value="UniProtKB-KW"/>
</dbReference>
<evidence type="ECO:0000259" key="9">
    <source>
        <dbReference type="PROSITE" id="PS50157"/>
    </source>
</evidence>
<dbReference type="FunFam" id="3.30.160.60:FF:000100">
    <property type="entry name" value="Zinc finger 45-like"/>
    <property type="match status" value="1"/>
</dbReference>
<feature type="domain" description="C2H2-type" evidence="9">
    <location>
        <begin position="103"/>
        <end position="130"/>
    </location>
</feature>
<dbReference type="InterPro" id="IPR013087">
    <property type="entry name" value="Znf_C2H2_type"/>
</dbReference>
<comment type="subcellular location">
    <subcellularLocation>
        <location evidence="1">Nucleus</location>
    </subcellularLocation>
</comment>
<keyword evidence="2" id="KW-0479">Metal-binding</keyword>
<dbReference type="GO" id="GO:0005634">
    <property type="term" value="C:nucleus"/>
    <property type="evidence" value="ECO:0007669"/>
    <property type="project" value="UniProtKB-SubCell"/>
</dbReference>
<name>A0A6A6W5A4_9PEZI</name>
<dbReference type="AlphaFoldDB" id="A0A6A6W5A4"/>
<feature type="region of interest" description="Disordered" evidence="8">
    <location>
        <begin position="177"/>
        <end position="198"/>
    </location>
</feature>
<dbReference type="Gene3D" id="3.30.160.60">
    <property type="entry name" value="Classic Zinc Finger"/>
    <property type="match status" value="3"/>
</dbReference>
<dbReference type="Proteomes" id="UP000799437">
    <property type="component" value="Unassembled WGS sequence"/>
</dbReference>
<organism evidence="10 11">
    <name type="scientific">Pseudovirgaria hyperparasitica</name>
    <dbReference type="NCBI Taxonomy" id="470096"/>
    <lineage>
        <taxon>Eukaryota</taxon>
        <taxon>Fungi</taxon>
        <taxon>Dikarya</taxon>
        <taxon>Ascomycota</taxon>
        <taxon>Pezizomycotina</taxon>
        <taxon>Dothideomycetes</taxon>
        <taxon>Dothideomycetes incertae sedis</taxon>
        <taxon>Acrospermales</taxon>
        <taxon>Acrospermaceae</taxon>
        <taxon>Pseudovirgaria</taxon>
    </lineage>
</organism>
<evidence type="ECO:0000256" key="7">
    <source>
        <dbReference type="PROSITE-ProRule" id="PRU00042"/>
    </source>
</evidence>
<dbReference type="Pfam" id="PF12874">
    <property type="entry name" value="zf-met"/>
    <property type="match status" value="1"/>
</dbReference>
<dbReference type="RefSeq" id="XP_033599561.1">
    <property type="nucleotide sequence ID" value="XM_033747139.1"/>
</dbReference>
<gene>
    <name evidence="10" type="ORF">EJ05DRAFT_501645</name>
</gene>
<keyword evidence="5" id="KW-0862">Zinc</keyword>
<dbReference type="PANTHER" id="PTHR24376">
    <property type="entry name" value="ZINC FINGER PROTEIN"/>
    <property type="match status" value="1"/>
</dbReference>